<dbReference type="Pfam" id="PF10861">
    <property type="entry name" value="DUF2784"/>
    <property type="match status" value="1"/>
</dbReference>
<organism evidence="2 3">
    <name type="scientific">Saccharothrix violaceirubra</name>
    <dbReference type="NCBI Taxonomy" id="413306"/>
    <lineage>
        <taxon>Bacteria</taxon>
        <taxon>Bacillati</taxon>
        <taxon>Actinomycetota</taxon>
        <taxon>Actinomycetes</taxon>
        <taxon>Pseudonocardiales</taxon>
        <taxon>Pseudonocardiaceae</taxon>
        <taxon>Saccharothrix</taxon>
    </lineage>
</organism>
<feature type="transmembrane region" description="Helical" evidence="1">
    <location>
        <begin position="92"/>
        <end position="113"/>
    </location>
</feature>
<evidence type="ECO:0000256" key="1">
    <source>
        <dbReference type="SAM" id="Phobius"/>
    </source>
</evidence>
<dbReference type="Proteomes" id="UP000542674">
    <property type="component" value="Unassembled WGS sequence"/>
</dbReference>
<accession>A0A7W7WZD4</accession>
<keyword evidence="1" id="KW-0472">Membrane</keyword>
<sequence length="123" mass="13153">MVTRSLAELVMVLHFAVLLFLVVGGYLAWRLPKVLYAHVAMAAWAVLIVAFPVSCPLTSLENTLRVASGAEPLARGGFIDTYIDGVLYPESAAPLVQVLVGLAVLTSWVGWFARRAAPARACG</sequence>
<dbReference type="RefSeq" id="WP_184675122.1">
    <property type="nucleotide sequence ID" value="NZ_BAABAI010000035.1"/>
</dbReference>
<proteinExistence type="predicted"/>
<comment type="caution">
    <text evidence="2">The sequence shown here is derived from an EMBL/GenBank/DDBJ whole genome shotgun (WGS) entry which is preliminary data.</text>
</comment>
<evidence type="ECO:0000313" key="2">
    <source>
        <dbReference type="EMBL" id="MBB4969469.1"/>
    </source>
</evidence>
<dbReference type="AlphaFoldDB" id="A0A7W7WZD4"/>
<gene>
    <name evidence="2" type="ORF">F4559_006828</name>
</gene>
<keyword evidence="1" id="KW-1133">Transmembrane helix</keyword>
<keyword evidence="1" id="KW-0812">Transmembrane</keyword>
<keyword evidence="3" id="KW-1185">Reference proteome</keyword>
<feature type="transmembrane region" description="Helical" evidence="1">
    <location>
        <begin position="6"/>
        <end position="27"/>
    </location>
</feature>
<feature type="transmembrane region" description="Helical" evidence="1">
    <location>
        <begin position="34"/>
        <end position="53"/>
    </location>
</feature>
<name>A0A7W7WZD4_9PSEU</name>
<dbReference type="EMBL" id="JACHJS010000001">
    <property type="protein sequence ID" value="MBB4969469.1"/>
    <property type="molecule type" value="Genomic_DNA"/>
</dbReference>
<evidence type="ECO:0008006" key="4">
    <source>
        <dbReference type="Google" id="ProtNLM"/>
    </source>
</evidence>
<protein>
    <recommendedName>
        <fullName evidence="4">DUF2784 domain-containing protein</fullName>
    </recommendedName>
</protein>
<evidence type="ECO:0000313" key="3">
    <source>
        <dbReference type="Proteomes" id="UP000542674"/>
    </source>
</evidence>
<reference evidence="2 3" key="1">
    <citation type="submission" date="2020-08" db="EMBL/GenBank/DDBJ databases">
        <title>Sequencing the genomes of 1000 actinobacteria strains.</title>
        <authorList>
            <person name="Klenk H.-P."/>
        </authorList>
    </citation>
    <scope>NUCLEOTIDE SEQUENCE [LARGE SCALE GENOMIC DNA]</scope>
    <source>
        <strain evidence="2 3">DSM 45084</strain>
    </source>
</reference>
<dbReference type="InterPro" id="IPR021218">
    <property type="entry name" value="DUF2784"/>
</dbReference>